<dbReference type="Pfam" id="PF13561">
    <property type="entry name" value="adh_short_C2"/>
    <property type="match status" value="1"/>
</dbReference>
<evidence type="ECO:0000313" key="10">
    <source>
        <dbReference type="Proteomes" id="UP001560267"/>
    </source>
</evidence>
<keyword evidence="7 8" id="KW-0275">Fatty acid biosynthesis</keyword>
<dbReference type="EC" id="1.3.1.9" evidence="8"/>
<protein>
    <recommendedName>
        <fullName evidence="8">Enoyl-[acyl-carrier-protein] reductase [NADH]</fullName>
        <ecNumber evidence="8">1.3.1.9</ecNumber>
    </recommendedName>
</protein>
<evidence type="ECO:0000313" key="9">
    <source>
        <dbReference type="EMBL" id="MEX6430315.1"/>
    </source>
</evidence>
<comment type="caution">
    <text evidence="9">The sequence shown here is derived from an EMBL/GenBank/DDBJ whole genome shotgun (WGS) entry which is preliminary data.</text>
</comment>
<dbReference type="Proteomes" id="UP001560267">
    <property type="component" value="Unassembled WGS sequence"/>
</dbReference>
<dbReference type="PANTHER" id="PTHR43159:SF2">
    <property type="entry name" value="ENOYL-[ACYL-CARRIER-PROTEIN] REDUCTASE [NADH], CHLOROPLASTIC"/>
    <property type="match status" value="1"/>
</dbReference>
<keyword evidence="10" id="KW-1185">Reference proteome</keyword>
<comment type="similarity">
    <text evidence="2 8">Belongs to the short-chain dehydrogenases/reductases (SDR) family. FabI subfamily.</text>
</comment>
<evidence type="ECO:0000256" key="6">
    <source>
        <dbReference type="ARBA" id="ARBA00023098"/>
    </source>
</evidence>
<evidence type="ECO:0000256" key="8">
    <source>
        <dbReference type="PIRNR" id="PIRNR000094"/>
    </source>
</evidence>
<organism evidence="9 10">
    <name type="scientific">Ferrimicrobium acidiphilum</name>
    <dbReference type="NCBI Taxonomy" id="121039"/>
    <lineage>
        <taxon>Bacteria</taxon>
        <taxon>Bacillati</taxon>
        <taxon>Actinomycetota</taxon>
        <taxon>Acidimicrobiia</taxon>
        <taxon>Acidimicrobiales</taxon>
        <taxon>Acidimicrobiaceae</taxon>
        <taxon>Ferrimicrobium</taxon>
    </lineage>
</organism>
<proteinExistence type="inferred from homology"/>
<dbReference type="PIRSF" id="PIRSF000094">
    <property type="entry name" value="Enoyl-ACP_rdct"/>
    <property type="match status" value="1"/>
</dbReference>
<keyword evidence="8" id="KW-0520">NAD</keyword>
<evidence type="ECO:0000256" key="1">
    <source>
        <dbReference type="ARBA" id="ARBA00005189"/>
    </source>
</evidence>
<dbReference type="InterPro" id="IPR002347">
    <property type="entry name" value="SDR_fam"/>
</dbReference>
<keyword evidence="4" id="KW-0276">Fatty acid metabolism</keyword>
<dbReference type="InterPro" id="IPR014358">
    <property type="entry name" value="Enoyl-ACP_Rdtase_NADH"/>
</dbReference>
<evidence type="ECO:0000256" key="5">
    <source>
        <dbReference type="ARBA" id="ARBA00023002"/>
    </source>
</evidence>
<reference evidence="9 10" key="1">
    <citation type="submission" date="2024-07" db="EMBL/GenBank/DDBJ databases">
        <title>Draft Genome Sequence of Ferrimicrobium acidiphilum Strain YE2023, Isolated from a Pulp of Bioleach Reactor.</title>
        <authorList>
            <person name="Elkina Y.A."/>
            <person name="Bulaeva A.G."/>
            <person name="Beletsky A.V."/>
            <person name="Mardanov A.V."/>
        </authorList>
    </citation>
    <scope>NUCLEOTIDE SEQUENCE [LARGE SCALE GENOMIC DNA]</scope>
    <source>
        <strain evidence="9 10">YE2023</strain>
    </source>
</reference>
<keyword evidence="5 8" id="KW-0560">Oxidoreductase</keyword>
<name>A0ABV3Y4I9_9ACTN</name>
<evidence type="ECO:0000256" key="7">
    <source>
        <dbReference type="ARBA" id="ARBA00023160"/>
    </source>
</evidence>
<gene>
    <name evidence="9" type="ORF">AB6A68_10800</name>
</gene>
<dbReference type="PANTHER" id="PTHR43159">
    <property type="entry name" value="ENOYL-[ACYL-CARRIER-PROTEIN] REDUCTASE"/>
    <property type="match status" value="1"/>
</dbReference>
<comment type="pathway">
    <text evidence="1">Lipid metabolism.</text>
</comment>
<dbReference type="SUPFAM" id="SSF51735">
    <property type="entry name" value="NAD(P)-binding Rossmann-fold domains"/>
    <property type="match status" value="1"/>
</dbReference>
<dbReference type="RefSeq" id="WP_298383299.1">
    <property type="nucleotide sequence ID" value="NZ_JBFSHR010000046.1"/>
</dbReference>
<accession>A0ABV3Y4I9</accession>
<keyword evidence="6" id="KW-0443">Lipid metabolism</keyword>
<sequence>MTSDSIAFAVAERALFSGAEVLVTAFPRDLEAAKVVVATLPQSVDVIAVDATSEEDLATLEELIRRRWGYLDGALHAVAFAPQSALGGITDVPAGDVELAMRTSVWSYSALGRLLHHLAPSSGASLVGLDFDSARAWPVYNWMGPCKAALRSLNGYLARDLGAVHVRANLVAAGPLRTRAASGIPDFELLVDRWSQQAPLPWDPMDASSVADAVCFLLSDLARSITGEVLHVDGGFHAMATCLGSGSPR</sequence>
<evidence type="ECO:0000256" key="4">
    <source>
        <dbReference type="ARBA" id="ARBA00022832"/>
    </source>
</evidence>
<evidence type="ECO:0000256" key="2">
    <source>
        <dbReference type="ARBA" id="ARBA00009233"/>
    </source>
</evidence>
<dbReference type="Gene3D" id="3.40.50.720">
    <property type="entry name" value="NAD(P)-binding Rossmann-like Domain"/>
    <property type="match status" value="1"/>
</dbReference>
<keyword evidence="3 8" id="KW-0444">Lipid biosynthesis</keyword>
<evidence type="ECO:0000256" key="3">
    <source>
        <dbReference type="ARBA" id="ARBA00022516"/>
    </source>
</evidence>
<dbReference type="EMBL" id="JBFSHR010000046">
    <property type="protein sequence ID" value="MEX6430315.1"/>
    <property type="molecule type" value="Genomic_DNA"/>
</dbReference>
<comment type="catalytic activity">
    <reaction evidence="8">
        <text>a 2,3-saturated acyl-[ACP] + NAD(+) = a (2E)-enoyl-[ACP] + NADH + H(+)</text>
        <dbReference type="Rhea" id="RHEA:10240"/>
        <dbReference type="Rhea" id="RHEA-COMP:9925"/>
        <dbReference type="Rhea" id="RHEA-COMP:9926"/>
        <dbReference type="ChEBI" id="CHEBI:15378"/>
        <dbReference type="ChEBI" id="CHEBI:57540"/>
        <dbReference type="ChEBI" id="CHEBI:57945"/>
        <dbReference type="ChEBI" id="CHEBI:78784"/>
        <dbReference type="ChEBI" id="CHEBI:78785"/>
        <dbReference type="EC" id="1.3.1.9"/>
    </reaction>
</comment>
<dbReference type="InterPro" id="IPR036291">
    <property type="entry name" value="NAD(P)-bd_dom_sf"/>
</dbReference>